<gene>
    <name evidence="2" type="ORF">Pla100_52700</name>
    <name evidence="3" type="ORF">Pla100_53190</name>
</gene>
<comment type="caution">
    <text evidence="2">The sequence shown here is derived from an EMBL/GenBank/DDBJ whole genome shotgun (WGS) entry which is preliminary data.</text>
</comment>
<organism evidence="2 4">
    <name type="scientific">Neorhodopirellula pilleata</name>
    <dbReference type="NCBI Taxonomy" id="2714738"/>
    <lineage>
        <taxon>Bacteria</taxon>
        <taxon>Pseudomonadati</taxon>
        <taxon>Planctomycetota</taxon>
        <taxon>Planctomycetia</taxon>
        <taxon>Pirellulales</taxon>
        <taxon>Pirellulaceae</taxon>
        <taxon>Neorhodopirellula</taxon>
    </lineage>
</organism>
<dbReference type="Proteomes" id="UP000316213">
    <property type="component" value="Unassembled WGS sequence"/>
</dbReference>
<proteinExistence type="predicted"/>
<feature type="compositionally biased region" description="Basic and acidic residues" evidence="1">
    <location>
        <begin position="103"/>
        <end position="114"/>
    </location>
</feature>
<name>A0A5C5ZW93_9BACT</name>
<dbReference type="RefSeq" id="WP_146581348.1">
    <property type="nucleotide sequence ID" value="NZ_SJPM01000015.1"/>
</dbReference>
<dbReference type="EMBL" id="SJPM01000015">
    <property type="protein sequence ID" value="TWT91469.1"/>
    <property type="molecule type" value="Genomic_DNA"/>
</dbReference>
<dbReference type="AlphaFoldDB" id="A0A5C5ZW93"/>
<feature type="region of interest" description="Disordered" evidence="1">
    <location>
        <begin position="70"/>
        <end position="114"/>
    </location>
</feature>
<reference evidence="2 4" key="1">
    <citation type="submission" date="2019-02" db="EMBL/GenBank/DDBJ databases">
        <title>Deep-cultivation of Planctomycetes and their phenomic and genomic characterization uncovers novel biology.</title>
        <authorList>
            <person name="Wiegand S."/>
            <person name="Jogler M."/>
            <person name="Boedeker C."/>
            <person name="Pinto D."/>
            <person name="Vollmers J."/>
            <person name="Rivas-Marin E."/>
            <person name="Kohn T."/>
            <person name="Peeters S.H."/>
            <person name="Heuer A."/>
            <person name="Rast P."/>
            <person name="Oberbeckmann S."/>
            <person name="Bunk B."/>
            <person name="Jeske O."/>
            <person name="Meyerdierks A."/>
            <person name="Storesund J.E."/>
            <person name="Kallscheuer N."/>
            <person name="Luecker S."/>
            <person name="Lage O.M."/>
            <person name="Pohl T."/>
            <person name="Merkel B.J."/>
            <person name="Hornburger P."/>
            <person name="Mueller R.-W."/>
            <person name="Bruemmer F."/>
            <person name="Labrenz M."/>
            <person name="Spormann A.M."/>
            <person name="Op Den Camp H."/>
            <person name="Overmann J."/>
            <person name="Amann R."/>
            <person name="Jetten M.S.M."/>
            <person name="Mascher T."/>
            <person name="Medema M.H."/>
            <person name="Devos D.P."/>
            <person name="Kaster A.-K."/>
            <person name="Ovreas L."/>
            <person name="Rohde M."/>
            <person name="Galperin M.Y."/>
            <person name="Jogler C."/>
        </authorList>
    </citation>
    <scope>NUCLEOTIDE SEQUENCE [LARGE SCALE GENOMIC DNA]</scope>
    <source>
        <strain evidence="2 4">Pla100</strain>
    </source>
</reference>
<evidence type="ECO:0000313" key="4">
    <source>
        <dbReference type="Proteomes" id="UP000316213"/>
    </source>
</evidence>
<dbReference type="EMBL" id="SJPM01000015">
    <property type="protein sequence ID" value="TWT91420.1"/>
    <property type="molecule type" value="Genomic_DNA"/>
</dbReference>
<sequence length="114" mass="13230">MNDADRMDFDEAVSLAQRIRADRKGVIVRAVGRFLTDAELRGDDQERWGVSVLLADGRSTVFWSTLAYAMQSPPRDAKRPKRDAKRPKRETKRPKRETKRPKRESIDSRQEALF</sequence>
<accession>A0A5C5ZW93</accession>
<evidence type="ECO:0000313" key="2">
    <source>
        <dbReference type="EMBL" id="TWT91420.1"/>
    </source>
</evidence>
<protein>
    <submittedName>
        <fullName evidence="2">Uncharacterized protein</fullName>
    </submittedName>
</protein>
<evidence type="ECO:0000256" key="1">
    <source>
        <dbReference type="SAM" id="MobiDB-lite"/>
    </source>
</evidence>
<evidence type="ECO:0000313" key="3">
    <source>
        <dbReference type="EMBL" id="TWT91469.1"/>
    </source>
</evidence>
<feature type="compositionally biased region" description="Basic residues" evidence="1">
    <location>
        <begin position="78"/>
        <end position="102"/>
    </location>
</feature>
<dbReference type="OrthoDB" id="9970987at2"/>
<keyword evidence="4" id="KW-1185">Reference proteome</keyword>